<organism evidence="1 2">
    <name type="scientific">Janibacter indicus</name>
    <dbReference type="NCBI Taxonomy" id="857417"/>
    <lineage>
        <taxon>Bacteria</taxon>
        <taxon>Bacillati</taxon>
        <taxon>Actinomycetota</taxon>
        <taxon>Actinomycetes</taxon>
        <taxon>Micrococcales</taxon>
        <taxon>Intrasporangiaceae</taxon>
        <taxon>Janibacter</taxon>
    </lineage>
</organism>
<reference evidence="1 2" key="1">
    <citation type="submission" date="2020-10" db="EMBL/GenBank/DDBJ databases">
        <title>Janibacter indicus TT2 genome sequence.</title>
        <authorList>
            <person name="Lee K."/>
            <person name="Ganzorig M."/>
        </authorList>
    </citation>
    <scope>NUCLEOTIDE SEQUENCE [LARGE SCALE GENOMIC DNA]</scope>
    <source>
        <strain evidence="1 2">TT2</strain>
    </source>
</reference>
<dbReference type="RefSeq" id="WP_192911975.1">
    <property type="nucleotide sequence ID" value="NZ_CP062789.1"/>
</dbReference>
<accession>A0A7L9J513</accession>
<protein>
    <submittedName>
        <fullName evidence="1">Uncharacterized protein</fullName>
    </submittedName>
</protein>
<dbReference type="Proteomes" id="UP000593998">
    <property type="component" value="Chromosome"/>
</dbReference>
<evidence type="ECO:0000313" key="2">
    <source>
        <dbReference type="Proteomes" id="UP000593998"/>
    </source>
</evidence>
<evidence type="ECO:0000313" key="1">
    <source>
        <dbReference type="EMBL" id="QOK24143.1"/>
    </source>
</evidence>
<sequence>MTTTEIIRDIRPADGWTVRQVWADDDGTHTFETMTVIGWAVVAEHEVGRWGEALAPTGETSIQPAIWEPTEAQVVLLDELQLSNAVADVVPPGCVANDDALVARLRTKTATGPKHRSRA</sequence>
<dbReference type="EMBL" id="CP062789">
    <property type="protein sequence ID" value="QOK24143.1"/>
    <property type="molecule type" value="Genomic_DNA"/>
</dbReference>
<name>A0A7L9J513_9MICO</name>
<proteinExistence type="predicted"/>
<gene>
    <name evidence="1" type="ORF">IGS73_07205</name>
</gene>
<dbReference type="AlphaFoldDB" id="A0A7L9J513"/>